<dbReference type="AlphaFoldDB" id="A0A0F2MGY3"/>
<comment type="caution">
    <text evidence="1">The sequence shown here is derived from an EMBL/GenBank/DDBJ whole genome shotgun (WGS) entry which is preliminary data.</text>
</comment>
<protein>
    <submittedName>
        <fullName evidence="1">Uncharacterized protein</fullName>
    </submittedName>
</protein>
<gene>
    <name evidence="1" type="ORF">SPSK_08180</name>
</gene>
<accession>A0A0F2MGY3</accession>
<reference evidence="1 2" key="1">
    <citation type="journal article" date="2014" name="BMC Genomics">
        <title>Comparative genomics of the major fungal agents of human and animal Sporotrichosis: Sporothrix schenckii and Sporothrix brasiliensis.</title>
        <authorList>
            <person name="Teixeira M.M."/>
            <person name="de Almeida L.G."/>
            <person name="Kubitschek-Barreira P."/>
            <person name="Alves F.L."/>
            <person name="Kioshima E.S."/>
            <person name="Abadio A.K."/>
            <person name="Fernandes L."/>
            <person name="Derengowski L.S."/>
            <person name="Ferreira K.S."/>
            <person name="Souza R.C."/>
            <person name="Ruiz J.C."/>
            <person name="de Andrade N.C."/>
            <person name="Paes H.C."/>
            <person name="Nicola A.M."/>
            <person name="Albuquerque P."/>
            <person name="Gerber A.L."/>
            <person name="Martins V.P."/>
            <person name="Peconick L.D."/>
            <person name="Neto A.V."/>
            <person name="Chaucanez C.B."/>
            <person name="Silva P.A."/>
            <person name="Cunha O.L."/>
            <person name="de Oliveira F.F."/>
            <person name="dos Santos T.C."/>
            <person name="Barros A.L."/>
            <person name="Soares M.A."/>
            <person name="de Oliveira L.M."/>
            <person name="Marini M.M."/>
            <person name="Villalobos-Duno H."/>
            <person name="Cunha M.M."/>
            <person name="de Hoog S."/>
            <person name="da Silveira J.F."/>
            <person name="Henrissat B."/>
            <person name="Nino-Vega G.A."/>
            <person name="Cisalpino P.S."/>
            <person name="Mora-Montes H.M."/>
            <person name="Almeida S.R."/>
            <person name="Stajich J.E."/>
            <person name="Lopes-Bezerra L.M."/>
            <person name="Vasconcelos A.T."/>
            <person name="Felipe M.S."/>
        </authorList>
    </citation>
    <scope>NUCLEOTIDE SEQUENCE [LARGE SCALE GENOMIC DNA]</scope>
    <source>
        <strain evidence="1 2">1099-18</strain>
    </source>
</reference>
<reference evidence="1 2" key="2">
    <citation type="journal article" date="2015" name="Eukaryot. Cell">
        <title>Asexual propagation of a virulent clone complex in a human and feline outbreak of sporotrichosis.</title>
        <authorList>
            <person name="Teixeira Mde M."/>
            <person name="Rodrigues A.M."/>
            <person name="Tsui C.K."/>
            <person name="de Almeida L.G."/>
            <person name="Van Diepeningen A.D."/>
            <person name="van den Ende B.G."/>
            <person name="Fernandes G.F."/>
            <person name="Kano R."/>
            <person name="Hamelin R.C."/>
            <person name="Lopes-Bezerra L.M."/>
            <person name="Vasconcelos A.T."/>
            <person name="de Hoog S."/>
            <person name="de Camargo Z.P."/>
            <person name="Felipe M.S."/>
        </authorList>
    </citation>
    <scope>NUCLEOTIDE SEQUENCE [LARGE SCALE GENOMIC DNA]</scope>
    <source>
        <strain evidence="1 2">1099-18</strain>
    </source>
</reference>
<organism evidence="1 2">
    <name type="scientific">Sporothrix schenckii 1099-18</name>
    <dbReference type="NCBI Taxonomy" id="1397361"/>
    <lineage>
        <taxon>Eukaryota</taxon>
        <taxon>Fungi</taxon>
        <taxon>Dikarya</taxon>
        <taxon>Ascomycota</taxon>
        <taxon>Pezizomycotina</taxon>
        <taxon>Sordariomycetes</taxon>
        <taxon>Sordariomycetidae</taxon>
        <taxon>Ophiostomatales</taxon>
        <taxon>Ophiostomataceae</taxon>
        <taxon>Sporothrix</taxon>
    </lineage>
</organism>
<dbReference type="RefSeq" id="XP_016591578.1">
    <property type="nucleotide sequence ID" value="XM_016734818.1"/>
</dbReference>
<dbReference type="VEuPathDB" id="FungiDB:SPSK_08180"/>
<dbReference type="EMBL" id="AXCR01000004">
    <property type="protein sequence ID" value="KJR88902.1"/>
    <property type="molecule type" value="Genomic_DNA"/>
</dbReference>
<dbReference type="GeneID" id="27670095"/>
<evidence type="ECO:0000313" key="2">
    <source>
        <dbReference type="Proteomes" id="UP000033710"/>
    </source>
</evidence>
<dbReference type="Proteomes" id="UP000033710">
    <property type="component" value="Unassembled WGS sequence"/>
</dbReference>
<sequence length="97" mass="10449">MMRTLILSVLRPWYGQYASFAQFADHALTAGHPCRHKAVTAAAQRLATVAATVAATAAATVARQPPHPARCHPVARPETALLRINADDAMRIYVCLS</sequence>
<dbReference type="KEGG" id="ssck:SPSK_08180"/>
<proteinExistence type="predicted"/>
<evidence type="ECO:0000313" key="1">
    <source>
        <dbReference type="EMBL" id="KJR88902.1"/>
    </source>
</evidence>
<name>A0A0F2MGY3_SPOSC</name>